<organism evidence="15 16">
    <name type="scientific">Mesosutterella porci</name>
    <dbReference type="NCBI Taxonomy" id="2915351"/>
    <lineage>
        <taxon>Bacteria</taxon>
        <taxon>Pseudomonadati</taxon>
        <taxon>Pseudomonadota</taxon>
        <taxon>Betaproteobacteria</taxon>
        <taxon>Burkholderiales</taxon>
        <taxon>Sutterellaceae</taxon>
        <taxon>Mesosutterella</taxon>
    </lineage>
</organism>
<dbReference type="InterPro" id="IPR044537">
    <property type="entry name" value="Rip2-like"/>
</dbReference>
<keyword evidence="12 13" id="KW-0472">Membrane</keyword>
<accession>A0ABS9MPH6</accession>
<dbReference type="Proteomes" id="UP001297600">
    <property type="component" value="Unassembled WGS sequence"/>
</dbReference>
<evidence type="ECO:0000259" key="14">
    <source>
        <dbReference type="Pfam" id="PF02163"/>
    </source>
</evidence>
<dbReference type="CDD" id="cd06158">
    <property type="entry name" value="S2P-M50_like_1"/>
    <property type="match status" value="1"/>
</dbReference>
<feature type="transmembrane region" description="Helical" evidence="13">
    <location>
        <begin position="60"/>
        <end position="80"/>
    </location>
</feature>
<comment type="caution">
    <text evidence="15">The sequence shown here is derived from an EMBL/GenBank/DDBJ whole genome shotgun (WGS) entry which is preliminary data.</text>
</comment>
<evidence type="ECO:0000256" key="10">
    <source>
        <dbReference type="ARBA" id="ARBA00022989"/>
    </source>
</evidence>
<reference evidence="15 16" key="1">
    <citation type="submission" date="2022-02" db="EMBL/GenBank/DDBJ databases">
        <title>Mesosutterella porci, a novel member of the family Sutterellaceae from pig feces.</title>
        <authorList>
            <person name="Wylensek D."/>
            <person name="Clavel T."/>
        </authorList>
    </citation>
    <scope>NUCLEOTIDE SEQUENCE [LARGE SCALE GENOMIC DNA]</scope>
    <source>
        <strain evidence="16">oilRF-744-wt-GAM-9</strain>
    </source>
</reference>
<dbReference type="EMBL" id="JAKNCT010000003">
    <property type="protein sequence ID" value="MCG5030516.1"/>
    <property type="molecule type" value="Genomic_DNA"/>
</dbReference>
<evidence type="ECO:0000256" key="5">
    <source>
        <dbReference type="ARBA" id="ARBA00022670"/>
    </source>
</evidence>
<keyword evidence="6 13" id="KW-0812">Transmembrane</keyword>
<evidence type="ECO:0000256" key="1">
    <source>
        <dbReference type="ARBA" id="ARBA00001947"/>
    </source>
</evidence>
<keyword evidence="8" id="KW-0378">Hydrolase</keyword>
<evidence type="ECO:0000256" key="9">
    <source>
        <dbReference type="ARBA" id="ARBA00022833"/>
    </source>
</evidence>
<dbReference type="GO" id="GO:0006508">
    <property type="term" value="P:proteolysis"/>
    <property type="evidence" value="ECO:0007669"/>
    <property type="project" value="UniProtKB-KW"/>
</dbReference>
<feature type="transmembrane region" description="Helical" evidence="13">
    <location>
        <begin position="6"/>
        <end position="24"/>
    </location>
</feature>
<evidence type="ECO:0000256" key="6">
    <source>
        <dbReference type="ARBA" id="ARBA00022692"/>
    </source>
</evidence>
<keyword evidence="7" id="KW-0479">Metal-binding</keyword>
<keyword evidence="5 15" id="KW-0645">Protease</keyword>
<gene>
    <name evidence="15" type="ORF">MAF45_03530</name>
</gene>
<keyword evidence="16" id="KW-1185">Reference proteome</keyword>
<feature type="transmembrane region" description="Helical" evidence="13">
    <location>
        <begin position="184"/>
        <end position="202"/>
    </location>
</feature>
<keyword evidence="9" id="KW-0862">Zinc</keyword>
<keyword evidence="4" id="KW-1003">Cell membrane</keyword>
<comment type="similarity">
    <text evidence="3">Belongs to the peptidase M50B family.</text>
</comment>
<evidence type="ECO:0000313" key="15">
    <source>
        <dbReference type="EMBL" id="MCG5030516.1"/>
    </source>
</evidence>
<dbReference type="InterPro" id="IPR008915">
    <property type="entry name" value="Peptidase_M50"/>
</dbReference>
<feature type="domain" description="Peptidase M50" evidence="14">
    <location>
        <begin position="135"/>
        <end position="194"/>
    </location>
</feature>
<keyword evidence="11" id="KW-0482">Metalloprotease</keyword>
<evidence type="ECO:0000256" key="12">
    <source>
        <dbReference type="ARBA" id="ARBA00023136"/>
    </source>
</evidence>
<feature type="transmembrane region" description="Helical" evidence="13">
    <location>
        <begin position="134"/>
        <end position="155"/>
    </location>
</feature>
<comment type="cofactor">
    <cofactor evidence="1">
        <name>Zn(2+)</name>
        <dbReference type="ChEBI" id="CHEBI:29105"/>
    </cofactor>
</comment>
<evidence type="ECO:0000256" key="11">
    <source>
        <dbReference type="ARBA" id="ARBA00023049"/>
    </source>
</evidence>
<evidence type="ECO:0000256" key="7">
    <source>
        <dbReference type="ARBA" id="ARBA00022723"/>
    </source>
</evidence>
<proteinExistence type="inferred from homology"/>
<evidence type="ECO:0000256" key="8">
    <source>
        <dbReference type="ARBA" id="ARBA00022801"/>
    </source>
</evidence>
<evidence type="ECO:0000256" key="13">
    <source>
        <dbReference type="SAM" id="Phobius"/>
    </source>
</evidence>
<dbReference type="GO" id="GO:0008233">
    <property type="term" value="F:peptidase activity"/>
    <property type="evidence" value="ECO:0007669"/>
    <property type="project" value="UniProtKB-KW"/>
</dbReference>
<comment type="subcellular location">
    <subcellularLocation>
        <location evidence="2">Cell membrane</location>
        <topology evidence="2">Multi-pass membrane protein</topology>
    </subcellularLocation>
</comment>
<evidence type="ECO:0000256" key="3">
    <source>
        <dbReference type="ARBA" id="ARBA00007931"/>
    </source>
</evidence>
<feature type="transmembrane region" description="Helical" evidence="13">
    <location>
        <begin position="100"/>
        <end position="122"/>
    </location>
</feature>
<protein>
    <submittedName>
        <fullName evidence="15">Site-2 protease family protein</fullName>
    </submittedName>
</protein>
<dbReference type="PANTHER" id="PTHR35864">
    <property type="entry name" value="ZINC METALLOPROTEASE MJ0611-RELATED"/>
    <property type="match status" value="1"/>
</dbReference>
<evidence type="ECO:0000313" key="16">
    <source>
        <dbReference type="Proteomes" id="UP001297600"/>
    </source>
</evidence>
<keyword evidence="10 13" id="KW-1133">Transmembrane helix</keyword>
<dbReference type="RefSeq" id="WP_237978170.1">
    <property type="nucleotide sequence ID" value="NZ_JAKNCT010000003.1"/>
</dbReference>
<sequence length="219" mass="23679">MNINAIVQLITVCAIPLIFAITMHEAAHGYVARRFGDATAWAMGRVTLNPVKHIDPFGTIILPALMLAASAAAGGPGFLFGWAKPVPVNFSALRNPKRDMIWVALAGPLCNLCQAILWGIVLKLLLVAGVQEEFFLRMAVWGVNINIFLMAFNLIPIPPLDGGRVAVGVLPWSIGRYIDRLEPYGMWIVIALCFIGGASFLVEPLVRFGQAVVSLFAGI</sequence>
<dbReference type="Pfam" id="PF02163">
    <property type="entry name" value="Peptidase_M50"/>
    <property type="match status" value="1"/>
</dbReference>
<evidence type="ECO:0000256" key="2">
    <source>
        <dbReference type="ARBA" id="ARBA00004651"/>
    </source>
</evidence>
<name>A0ABS9MPH6_9BURK</name>
<dbReference type="InterPro" id="IPR052348">
    <property type="entry name" value="Metallopeptidase_M50B"/>
</dbReference>
<evidence type="ECO:0000256" key="4">
    <source>
        <dbReference type="ARBA" id="ARBA00022475"/>
    </source>
</evidence>
<dbReference type="PANTHER" id="PTHR35864:SF1">
    <property type="entry name" value="ZINC METALLOPROTEASE YWHC-RELATED"/>
    <property type="match status" value="1"/>
</dbReference>